<keyword evidence="3" id="KW-1185">Reference proteome</keyword>
<protein>
    <recommendedName>
        <fullName evidence="4">Peptidase inhibitor family I36</fullName>
    </recommendedName>
</protein>
<reference evidence="2 3" key="1">
    <citation type="submission" date="2016-10" db="EMBL/GenBank/DDBJ databases">
        <authorList>
            <person name="de Groot N.N."/>
        </authorList>
    </citation>
    <scope>NUCLEOTIDE SEQUENCE [LARGE SCALE GENOMIC DNA]</scope>
    <source>
        <strain evidence="2 3">CGMCC 4.6533</strain>
    </source>
</reference>
<dbReference type="STRING" id="633440.SAMN05421869_11645"/>
<name>A0A1G9C2I2_9ACTN</name>
<dbReference type="RefSeq" id="WP_143043945.1">
    <property type="nucleotide sequence ID" value="NZ_FNDJ01000016.1"/>
</dbReference>
<accession>A0A1G9C2I2</accession>
<dbReference type="Proteomes" id="UP000199202">
    <property type="component" value="Unassembled WGS sequence"/>
</dbReference>
<evidence type="ECO:0000313" key="3">
    <source>
        <dbReference type="Proteomes" id="UP000199202"/>
    </source>
</evidence>
<organism evidence="2 3">
    <name type="scientific">Nonomuraea jiangxiensis</name>
    <dbReference type="NCBI Taxonomy" id="633440"/>
    <lineage>
        <taxon>Bacteria</taxon>
        <taxon>Bacillati</taxon>
        <taxon>Actinomycetota</taxon>
        <taxon>Actinomycetes</taxon>
        <taxon>Streptosporangiales</taxon>
        <taxon>Streptosporangiaceae</taxon>
        <taxon>Nonomuraea</taxon>
    </lineage>
</organism>
<dbReference type="AlphaFoldDB" id="A0A1G9C2I2"/>
<proteinExistence type="predicted"/>
<dbReference type="OrthoDB" id="3543499at2"/>
<evidence type="ECO:0000256" key="1">
    <source>
        <dbReference type="SAM" id="SignalP"/>
    </source>
</evidence>
<gene>
    <name evidence="2" type="ORF">SAMN05421869_11645</name>
</gene>
<feature type="signal peptide" evidence="1">
    <location>
        <begin position="1"/>
        <end position="22"/>
    </location>
</feature>
<feature type="chain" id="PRO_5039134916" description="Peptidase inhibitor family I36" evidence="1">
    <location>
        <begin position="23"/>
        <end position="116"/>
    </location>
</feature>
<keyword evidence="1" id="KW-0732">Signal</keyword>
<evidence type="ECO:0008006" key="4">
    <source>
        <dbReference type="Google" id="ProtNLM"/>
    </source>
</evidence>
<evidence type="ECO:0000313" key="2">
    <source>
        <dbReference type="EMBL" id="SDK45664.1"/>
    </source>
</evidence>
<sequence>MRTLLRGAAVLLTMATATFGLALPSAAAPAAQSAFPCPLILAVCAYDTEGSLRLIVDDEPDIRPPVLWAANNTPDFWCFYNWPGYGGERREVGPGEVVHDFGFRVRAARRGLCYWS</sequence>
<dbReference type="EMBL" id="FNDJ01000016">
    <property type="protein sequence ID" value="SDK45664.1"/>
    <property type="molecule type" value="Genomic_DNA"/>
</dbReference>